<dbReference type="PROSITE" id="PS00187">
    <property type="entry name" value="TPP_ENZYMES"/>
    <property type="match status" value="1"/>
</dbReference>
<feature type="domain" description="Thiamine pyrophosphate enzyme central" evidence="4">
    <location>
        <begin position="230"/>
        <end position="359"/>
    </location>
</feature>
<reference evidence="7 8" key="1">
    <citation type="submission" date="2016-11" db="EMBL/GenBank/DDBJ databases">
        <authorList>
            <person name="Jaros S."/>
            <person name="Januszkiewicz K."/>
            <person name="Wedrychowicz H."/>
        </authorList>
    </citation>
    <scope>NUCLEOTIDE SEQUENCE [LARGE SCALE GENOMIC DNA]</scope>
    <source>
        <strain evidence="7 8">CGMCC 1.12145</strain>
    </source>
</reference>
<dbReference type="Gene3D" id="3.40.50.970">
    <property type="match status" value="2"/>
</dbReference>
<dbReference type="GO" id="GO:0003824">
    <property type="term" value="F:catalytic activity"/>
    <property type="evidence" value="ECO:0007669"/>
    <property type="project" value="InterPro"/>
</dbReference>
<dbReference type="InterPro" id="IPR029061">
    <property type="entry name" value="THDP-binding"/>
</dbReference>
<dbReference type="GO" id="GO:0000287">
    <property type="term" value="F:magnesium ion binding"/>
    <property type="evidence" value="ECO:0007669"/>
    <property type="project" value="InterPro"/>
</dbReference>
<evidence type="ECO:0000259" key="5">
    <source>
        <dbReference type="Pfam" id="PF02775"/>
    </source>
</evidence>
<dbReference type="Proteomes" id="UP000182248">
    <property type="component" value="Unassembled WGS sequence"/>
</dbReference>
<evidence type="ECO:0000313" key="7">
    <source>
        <dbReference type="EMBL" id="SFW71708.1"/>
    </source>
</evidence>
<evidence type="ECO:0000259" key="6">
    <source>
        <dbReference type="Pfam" id="PF02776"/>
    </source>
</evidence>
<accession>A0A1K1RIP1</accession>
<dbReference type="GO" id="GO:0019752">
    <property type="term" value="P:carboxylic acid metabolic process"/>
    <property type="evidence" value="ECO:0007669"/>
    <property type="project" value="UniProtKB-ARBA"/>
</dbReference>
<dbReference type="CDD" id="cd02014">
    <property type="entry name" value="TPP_POX"/>
    <property type="match status" value="1"/>
</dbReference>
<dbReference type="InterPro" id="IPR012001">
    <property type="entry name" value="Thiamin_PyroP_enz_TPP-bd_dom"/>
</dbReference>
<dbReference type="SUPFAM" id="SSF52518">
    <property type="entry name" value="Thiamin diphosphate-binding fold (THDP-binding)"/>
    <property type="match status" value="2"/>
</dbReference>
<name>A0A1K1RIP1_9FLAO</name>
<dbReference type="Pfam" id="PF02775">
    <property type="entry name" value="TPP_enzyme_C"/>
    <property type="match status" value="1"/>
</dbReference>
<protein>
    <submittedName>
        <fullName evidence="7">Pyruvate dehydrogenase (Quinone)</fullName>
    </submittedName>
</protein>
<feature type="domain" description="Thiamine pyrophosphate enzyme N-terminal TPP-binding" evidence="6">
    <location>
        <begin position="44"/>
        <end position="154"/>
    </location>
</feature>
<keyword evidence="2 3" id="KW-0786">Thiamine pyrophosphate</keyword>
<comment type="similarity">
    <text evidence="1 3">Belongs to the TPP enzyme family.</text>
</comment>
<keyword evidence="7" id="KW-0670">Pyruvate</keyword>
<organism evidence="7 8">
    <name type="scientific">Sinomicrobium oceani</name>
    <dbReference type="NCBI Taxonomy" id="1150368"/>
    <lineage>
        <taxon>Bacteria</taxon>
        <taxon>Pseudomonadati</taxon>
        <taxon>Bacteroidota</taxon>
        <taxon>Flavobacteriia</taxon>
        <taxon>Flavobacteriales</taxon>
        <taxon>Flavobacteriaceae</taxon>
        <taxon>Sinomicrobium</taxon>
    </lineage>
</organism>
<dbReference type="InterPro" id="IPR047211">
    <property type="entry name" value="POXB-like"/>
</dbReference>
<dbReference type="SUPFAM" id="SSF52467">
    <property type="entry name" value="DHS-like NAD/FAD-binding domain"/>
    <property type="match status" value="1"/>
</dbReference>
<dbReference type="InterPro" id="IPR012000">
    <property type="entry name" value="Thiamin_PyroP_enz_cen_dom"/>
</dbReference>
<dbReference type="Gene3D" id="3.40.50.1220">
    <property type="entry name" value="TPP-binding domain"/>
    <property type="match status" value="1"/>
</dbReference>
<dbReference type="EMBL" id="FPJE01000026">
    <property type="protein sequence ID" value="SFW71708.1"/>
    <property type="molecule type" value="Genomic_DNA"/>
</dbReference>
<dbReference type="PANTHER" id="PTHR42981">
    <property type="entry name" value="PYRUVATE DEHYDROGENASE [UBIQUINONE]"/>
    <property type="match status" value="1"/>
</dbReference>
<dbReference type="InterPro" id="IPR047212">
    <property type="entry name" value="TPP_POXB-like"/>
</dbReference>
<feature type="domain" description="Thiamine pyrophosphate enzyme TPP-binding" evidence="5">
    <location>
        <begin position="421"/>
        <end position="567"/>
    </location>
</feature>
<evidence type="ECO:0000313" key="8">
    <source>
        <dbReference type="Proteomes" id="UP000182248"/>
    </source>
</evidence>
<dbReference type="GO" id="GO:0030976">
    <property type="term" value="F:thiamine pyrophosphate binding"/>
    <property type="evidence" value="ECO:0007669"/>
    <property type="project" value="InterPro"/>
</dbReference>
<evidence type="ECO:0000256" key="2">
    <source>
        <dbReference type="ARBA" id="ARBA00023052"/>
    </source>
</evidence>
<dbReference type="PANTHER" id="PTHR42981:SF2">
    <property type="entry name" value="PYRUVATE DEHYDROGENASE [UBIQUINONE]"/>
    <property type="match status" value="1"/>
</dbReference>
<dbReference type="InterPro" id="IPR011766">
    <property type="entry name" value="TPP_enzyme_TPP-bd"/>
</dbReference>
<evidence type="ECO:0000256" key="3">
    <source>
        <dbReference type="RuleBase" id="RU362132"/>
    </source>
</evidence>
<gene>
    <name evidence="7" type="ORF">SAMN02927921_03589</name>
</gene>
<dbReference type="Pfam" id="PF02776">
    <property type="entry name" value="TPP_enzyme_N"/>
    <property type="match status" value="1"/>
</dbReference>
<dbReference type="CDD" id="cd07039">
    <property type="entry name" value="TPP_PYR_POX"/>
    <property type="match status" value="1"/>
</dbReference>
<proteinExistence type="inferred from homology"/>
<dbReference type="AlphaFoldDB" id="A0A1K1RIP1"/>
<dbReference type="Pfam" id="PF00205">
    <property type="entry name" value="TPP_enzyme_M"/>
    <property type="match status" value="1"/>
</dbReference>
<evidence type="ECO:0000256" key="1">
    <source>
        <dbReference type="ARBA" id="ARBA00007812"/>
    </source>
</evidence>
<evidence type="ECO:0000259" key="4">
    <source>
        <dbReference type="Pfam" id="PF00205"/>
    </source>
</evidence>
<sequence>MVLSSRLSLTFRNKSRIFNKRGNFSSFPDNFIRESFILFVMAKNVSDQLVEMLVDAGVKRVYAITGDSLNPVNDAIRRDGRISWIHVRHEESAAYAASMDAELHGIGCCMGSSGPGHVHLVNGLYDANRAGNPVIAIASTCATTKFATDYFQETNPFYLFKDCSKFVYVANTPKQFTTIMQRAIQTAVTEKGVSVVGLPGDVAAAASETIITSRKNYRTQAIYRPCDSELEELAALLNEKNNITLYCGYGCKDAVAEVETLAERLQAPIAFSFRGKIFFDRTDSPFAVGMNGLLGHKSGFDACSKADVLVLLGTDFPYAEFLPRKNTIVQIDIQPDRIGRRAQVDYGYAGDIRDTVTALLPLVKTHSDDSFLKETRERYARIEKQFDKLAHEESKPMQISPEYVARTIDRFTDDDAVYTVDTGMTAVWAARFIKAGKNRYLTGSFNHGSMANALPMAIGAAASCPDRQVIAMCGDGGLSMLMGDLAVIMQYQYPVKIFVFNNRSLGMVKVEMEVAGYVDWQTDMVNPPFDKIAELMNIKGIEVKRSEDVESSIREALAHKGPVLVNIYTDSNALAMPPHITLDQMQGFTASILKKIGLGKFGEVKDVIDSGMEHLGEVF</sequence>
<dbReference type="InterPro" id="IPR029035">
    <property type="entry name" value="DHS-like_NAD/FAD-binding_dom"/>
</dbReference>
<dbReference type="InterPro" id="IPR047210">
    <property type="entry name" value="TPP_PYR_POXB-like"/>
</dbReference>
<keyword evidence="8" id="KW-1185">Reference proteome</keyword>
<dbReference type="STRING" id="1150368.SAMN02927921_03589"/>
<dbReference type="InterPro" id="IPR000399">
    <property type="entry name" value="TPP-bd_CS"/>
</dbReference>